<dbReference type="InParanoid" id="A0A1S3WUS7"/>
<dbReference type="GO" id="GO:0060183">
    <property type="term" value="P:apelin receptor signaling pathway"/>
    <property type="evidence" value="ECO:0007669"/>
    <property type="project" value="InterPro"/>
</dbReference>
<dbReference type="GeneID" id="107523434"/>
<dbReference type="GO" id="GO:0007507">
    <property type="term" value="P:heart development"/>
    <property type="evidence" value="ECO:0007669"/>
    <property type="project" value="InterPro"/>
</dbReference>
<keyword evidence="2" id="KW-1185">Reference proteome</keyword>
<gene>
    <name evidence="3" type="primary">APELA</name>
</gene>
<dbReference type="GO" id="GO:0031704">
    <property type="term" value="F:apelin receptor binding"/>
    <property type="evidence" value="ECO:0007669"/>
    <property type="project" value="InterPro"/>
</dbReference>
<keyword evidence="1" id="KW-0732">Signal</keyword>
<dbReference type="CDD" id="cd20244">
    <property type="entry name" value="Toddler"/>
    <property type="match status" value="1"/>
</dbReference>
<feature type="signal peptide" evidence="1">
    <location>
        <begin position="1"/>
        <end position="21"/>
    </location>
</feature>
<dbReference type="Pfam" id="PF22050">
    <property type="entry name" value="Toddler"/>
    <property type="match status" value="1"/>
</dbReference>
<dbReference type="Proteomes" id="UP001652624">
    <property type="component" value="Chromosome 19"/>
</dbReference>
<name>A0A1S3WUS7_ERIEU</name>
<organism evidence="2 3">
    <name type="scientific">Erinaceus europaeus</name>
    <name type="common">Western European hedgehog</name>
    <dbReference type="NCBI Taxonomy" id="9365"/>
    <lineage>
        <taxon>Eukaryota</taxon>
        <taxon>Metazoa</taxon>
        <taxon>Chordata</taxon>
        <taxon>Craniata</taxon>
        <taxon>Vertebrata</taxon>
        <taxon>Euteleostomi</taxon>
        <taxon>Mammalia</taxon>
        <taxon>Eutheria</taxon>
        <taxon>Laurasiatheria</taxon>
        <taxon>Eulipotyphla</taxon>
        <taxon>Erinaceidae</taxon>
        <taxon>Erinaceinae</taxon>
        <taxon>Erinaceus</taxon>
    </lineage>
</organism>
<evidence type="ECO:0000313" key="2">
    <source>
        <dbReference type="Proteomes" id="UP001652624"/>
    </source>
</evidence>
<sequence length="53" mass="6515">MRVQQFFVLFIFMMSLLLINGQKPANLIMRRKFHRHNCFQRRCLPLHSRVPFP</sequence>
<dbReference type="RefSeq" id="XP_016050121.1">
    <property type="nucleotide sequence ID" value="XM_016194635.2"/>
</dbReference>
<proteinExistence type="predicted"/>
<reference evidence="3" key="1">
    <citation type="submission" date="2025-08" db="UniProtKB">
        <authorList>
            <consortium name="RefSeq"/>
        </authorList>
    </citation>
    <scope>IDENTIFICATION</scope>
</reference>
<accession>A0A1S3WUS7</accession>
<dbReference type="InterPro" id="IPR047853">
    <property type="entry name" value="ELA"/>
</dbReference>
<feature type="chain" id="PRO_5010208432" evidence="1">
    <location>
        <begin position="22"/>
        <end position="53"/>
    </location>
</feature>
<keyword evidence="3" id="KW-0675">Receptor</keyword>
<dbReference type="OrthoDB" id="9922869at2759"/>
<evidence type="ECO:0000313" key="3">
    <source>
        <dbReference type="RefSeq" id="XP_016050121.1"/>
    </source>
</evidence>
<dbReference type="CTD" id="100506013"/>
<evidence type="ECO:0000256" key="1">
    <source>
        <dbReference type="SAM" id="SignalP"/>
    </source>
</evidence>
<protein>
    <submittedName>
        <fullName evidence="3">Apelin receptor early endogenous ligand</fullName>
    </submittedName>
</protein>
<dbReference type="AlphaFoldDB" id="A0A1S3WUS7"/>